<dbReference type="EMBL" id="CP050965">
    <property type="protein sequence ID" value="QIX87250.1"/>
    <property type="molecule type" value="Genomic_DNA"/>
</dbReference>
<evidence type="ECO:0000313" key="1">
    <source>
        <dbReference type="EMBL" id="QIX87250.1"/>
    </source>
</evidence>
<evidence type="ECO:0000313" key="2">
    <source>
        <dbReference type="Proteomes" id="UP000501205"/>
    </source>
</evidence>
<accession>A0ABX6KFB0</accession>
<sequence>MFQLKNLATAIAKIIELDAARITTGSLSFEQLNSSAVSEIRKGMVSETKFNSFVNDSNGLRQQMSSEIERVVESKKSTLKGQDGKSSYIHKKYTNDVLAGPMTDNSNSLYIGIYTGDKQ</sequence>
<dbReference type="Proteomes" id="UP000501205">
    <property type="component" value="Chromosome"/>
</dbReference>
<proteinExistence type="predicted"/>
<organism evidence="1 2">
    <name type="scientific">Gemella haemolysans</name>
    <dbReference type="NCBI Taxonomy" id="1379"/>
    <lineage>
        <taxon>Bacteria</taxon>
        <taxon>Bacillati</taxon>
        <taxon>Bacillota</taxon>
        <taxon>Bacilli</taxon>
        <taxon>Bacillales</taxon>
        <taxon>Gemellaceae</taxon>
        <taxon>Gemella</taxon>
    </lineage>
</organism>
<name>A0ABX6KFB0_9BACL</name>
<reference evidence="1 2" key="1">
    <citation type="submission" date="2019-11" db="EMBL/GenBank/DDBJ databases">
        <title>FDA dAtabase for Regulatory Grade micrObial Sequences (FDA-ARGOS): Supporting development and validation of Infectious Disease Dx tests.</title>
        <authorList>
            <person name="Damon A."/>
            <person name="Tallon L."/>
            <person name="Sadzewicz L."/>
            <person name="Vavikolanu K."/>
            <person name="Mehta A."/>
            <person name="Aluvathingal J."/>
            <person name="Nadendla S."/>
            <person name="Myers T."/>
            <person name="Yan Y."/>
            <person name="Sichtig H."/>
        </authorList>
    </citation>
    <scope>NUCLEOTIDE SEQUENCE [LARGE SCALE GENOMIC DNA]</scope>
    <source>
        <strain evidence="1 2">FDAARGOS_740</strain>
    </source>
</reference>
<gene>
    <name evidence="1" type="ORF">FOC48_00030</name>
</gene>
<dbReference type="RefSeq" id="WP_172497780.1">
    <property type="nucleotide sequence ID" value="NZ_CP050965.1"/>
</dbReference>
<protein>
    <submittedName>
        <fullName evidence="1">Uncharacterized protein</fullName>
    </submittedName>
</protein>
<keyword evidence="2" id="KW-1185">Reference proteome</keyword>